<dbReference type="GO" id="GO:0003700">
    <property type="term" value="F:DNA-binding transcription factor activity"/>
    <property type="evidence" value="ECO:0007669"/>
    <property type="project" value="InterPro"/>
</dbReference>
<name>A0A2R3LZ05_PRORE</name>
<dbReference type="PANTHER" id="PTHR30126">
    <property type="entry name" value="HTH-TYPE TRANSCRIPTIONAL REGULATOR"/>
    <property type="match status" value="1"/>
</dbReference>
<keyword evidence="3" id="KW-0238">DNA-binding</keyword>
<gene>
    <name evidence="6" type="ORF">EX242_17200</name>
</gene>
<organism evidence="6 7">
    <name type="scientific">Providencia rettgeri</name>
    <dbReference type="NCBI Taxonomy" id="587"/>
    <lineage>
        <taxon>Bacteria</taxon>
        <taxon>Pseudomonadati</taxon>
        <taxon>Pseudomonadota</taxon>
        <taxon>Gammaproteobacteria</taxon>
        <taxon>Enterobacterales</taxon>
        <taxon>Morganellaceae</taxon>
        <taxon>Providencia</taxon>
    </lineage>
</organism>
<evidence type="ECO:0000259" key="5">
    <source>
        <dbReference type="PROSITE" id="PS50931"/>
    </source>
</evidence>
<dbReference type="PROSITE" id="PS50931">
    <property type="entry name" value="HTH_LYSR"/>
    <property type="match status" value="1"/>
</dbReference>
<dbReference type="GO" id="GO:0000976">
    <property type="term" value="F:transcription cis-regulatory region binding"/>
    <property type="evidence" value="ECO:0007669"/>
    <property type="project" value="TreeGrafter"/>
</dbReference>
<dbReference type="InterPro" id="IPR036388">
    <property type="entry name" value="WH-like_DNA-bd_sf"/>
</dbReference>
<evidence type="ECO:0000256" key="4">
    <source>
        <dbReference type="ARBA" id="ARBA00023163"/>
    </source>
</evidence>
<dbReference type="InterPro" id="IPR000847">
    <property type="entry name" value="LysR_HTH_N"/>
</dbReference>
<dbReference type="OrthoDB" id="464481at2"/>
<dbReference type="Gene3D" id="1.10.10.10">
    <property type="entry name" value="Winged helix-like DNA-binding domain superfamily/Winged helix DNA-binding domain"/>
    <property type="match status" value="1"/>
</dbReference>
<proteinExistence type="inferred from homology"/>
<evidence type="ECO:0000313" key="6">
    <source>
        <dbReference type="EMBL" id="MBX6981979.1"/>
    </source>
</evidence>
<dbReference type="AlphaFoldDB" id="A0A2R3LZ05"/>
<feature type="domain" description="HTH lysR-type" evidence="5">
    <location>
        <begin position="1"/>
        <end position="58"/>
    </location>
</feature>
<dbReference type="Gene3D" id="3.40.190.10">
    <property type="entry name" value="Periplasmic binding protein-like II"/>
    <property type="match status" value="2"/>
</dbReference>
<comment type="similarity">
    <text evidence="1">Belongs to the LysR transcriptional regulatory family.</text>
</comment>
<accession>A0A2R3LZ05</accession>
<sequence>MNTETLKIFCTVAAELNITRAAARLGRVPSNITTRIQQLESNLGELLFIRQNKRLELSEAGRQFLDYAHRLLALEEEARHVISGGREGGQLRIGSMESTAACRLPIPLAQFHQQNPNTKLLLRTGSSLSLLEQVNSGKLDCAFVALPSALYEPNQLSQMGIKTEVIWQEELQLLLPEHEHSATIVNQVKTRCLAAFAQGCSYRNIAEQWLNIPASFDWNVQEMNSYHAMVACVTAGSCVALLPKKLIESMPVSSLKLGRITVTHCDTLLIYRENYHVPAFSAFKACISASSHD</sequence>
<protein>
    <submittedName>
        <fullName evidence="6">LysR family transcriptional regulator</fullName>
    </submittedName>
</protein>
<dbReference type="Proteomes" id="UP000824410">
    <property type="component" value="Unassembled WGS sequence"/>
</dbReference>
<keyword evidence="2" id="KW-0805">Transcription regulation</keyword>
<evidence type="ECO:0000256" key="3">
    <source>
        <dbReference type="ARBA" id="ARBA00023125"/>
    </source>
</evidence>
<evidence type="ECO:0000256" key="2">
    <source>
        <dbReference type="ARBA" id="ARBA00023015"/>
    </source>
</evidence>
<evidence type="ECO:0000313" key="7">
    <source>
        <dbReference type="Proteomes" id="UP000824410"/>
    </source>
</evidence>
<dbReference type="InterPro" id="IPR005119">
    <property type="entry name" value="LysR_subst-bd"/>
</dbReference>
<dbReference type="RefSeq" id="WP_071547624.1">
    <property type="nucleotide sequence ID" value="NZ_ABEXNG020000055.1"/>
</dbReference>
<dbReference type="Pfam" id="PF00126">
    <property type="entry name" value="HTH_1"/>
    <property type="match status" value="1"/>
</dbReference>
<dbReference type="InterPro" id="IPR036390">
    <property type="entry name" value="WH_DNA-bd_sf"/>
</dbReference>
<dbReference type="EMBL" id="SHDO01000021">
    <property type="protein sequence ID" value="MBX6981979.1"/>
    <property type="molecule type" value="Genomic_DNA"/>
</dbReference>
<dbReference type="SUPFAM" id="SSF53850">
    <property type="entry name" value="Periplasmic binding protein-like II"/>
    <property type="match status" value="1"/>
</dbReference>
<comment type="caution">
    <text evidence="6">The sequence shown here is derived from an EMBL/GenBank/DDBJ whole genome shotgun (WGS) entry which is preliminary data.</text>
</comment>
<evidence type="ECO:0000256" key="1">
    <source>
        <dbReference type="ARBA" id="ARBA00009437"/>
    </source>
</evidence>
<dbReference type="PANTHER" id="PTHR30126:SF40">
    <property type="entry name" value="HTH-TYPE TRANSCRIPTIONAL REGULATOR GLTR"/>
    <property type="match status" value="1"/>
</dbReference>
<reference evidence="6" key="1">
    <citation type="submission" date="2019-02" db="EMBL/GenBank/DDBJ databases">
        <title>Genomic characterization of isolates from hospital effluents in KZN, South Africa.</title>
        <authorList>
            <person name="Ntshobeni N."/>
            <person name="Allam M."/>
            <person name="Ismail A."/>
            <person name="Amoako D."/>
            <person name="Essack S."/>
            <person name="Chenia H."/>
        </authorList>
    </citation>
    <scope>NUCLEOTIDE SEQUENCE</scope>
    <source>
        <strain evidence="6">AFE97_S1</strain>
    </source>
</reference>
<dbReference type="SUPFAM" id="SSF46785">
    <property type="entry name" value="Winged helix' DNA-binding domain"/>
    <property type="match status" value="1"/>
</dbReference>
<keyword evidence="4" id="KW-0804">Transcription</keyword>
<dbReference type="Pfam" id="PF03466">
    <property type="entry name" value="LysR_substrate"/>
    <property type="match status" value="1"/>
</dbReference>